<evidence type="ECO:0000313" key="6">
    <source>
        <dbReference type="EMBL" id="SDF90962.1"/>
    </source>
</evidence>
<dbReference type="PANTHER" id="PTHR30055">
    <property type="entry name" value="HTH-TYPE TRANSCRIPTIONAL REGULATOR RUTR"/>
    <property type="match status" value="1"/>
</dbReference>
<dbReference type="PROSITE" id="PS01081">
    <property type="entry name" value="HTH_TETR_1"/>
    <property type="match status" value="1"/>
</dbReference>
<protein>
    <submittedName>
        <fullName evidence="6">Transcriptional regulator, TetR family</fullName>
    </submittedName>
</protein>
<feature type="domain" description="HTH tetR-type" evidence="5">
    <location>
        <begin position="16"/>
        <end position="76"/>
    </location>
</feature>
<dbReference type="PRINTS" id="PR00455">
    <property type="entry name" value="HTHTETR"/>
</dbReference>
<dbReference type="Gene3D" id="1.10.357.10">
    <property type="entry name" value="Tetracycline Repressor, domain 2"/>
    <property type="match status" value="1"/>
</dbReference>
<dbReference type="PROSITE" id="PS50977">
    <property type="entry name" value="HTH_TETR_2"/>
    <property type="match status" value="1"/>
</dbReference>
<evidence type="ECO:0000256" key="2">
    <source>
        <dbReference type="ARBA" id="ARBA00023125"/>
    </source>
</evidence>
<sequence>MDTSRQPATLWDRSRQAVVAEIVEVALALFAEHGYENVTVGQIAKQAGVSQRSLFRYFGTKEDLVCGDQDGFGRLLVSTVEAQPPDVSPWDALLAGFAAISSAKHTPAQILEINTLIFDNPPLRSRYYEKRLRWQAALVPVIEARMGIEPGPTPDPRAVAVIATVFACVDAASELWVRQGGKTDPFALYAEMLATVRG</sequence>
<evidence type="ECO:0000256" key="1">
    <source>
        <dbReference type="ARBA" id="ARBA00023015"/>
    </source>
</evidence>
<keyword evidence="1" id="KW-0805">Transcription regulation</keyword>
<evidence type="ECO:0000313" key="7">
    <source>
        <dbReference type="Proteomes" id="UP000199623"/>
    </source>
</evidence>
<dbReference type="InterPro" id="IPR023772">
    <property type="entry name" value="DNA-bd_HTH_TetR-type_CS"/>
</dbReference>
<dbReference type="OrthoDB" id="956698at2"/>
<keyword evidence="3" id="KW-0804">Transcription</keyword>
<proteinExistence type="predicted"/>
<evidence type="ECO:0000259" key="5">
    <source>
        <dbReference type="PROSITE" id="PS50977"/>
    </source>
</evidence>
<dbReference type="Proteomes" id="UP000199623">
    <property type="component" value="Unassembled WGS sequence"/>
</dbReference>
<gene>
    <name evidence="6" type="ORF">SAMN05216553_104125</name>
</gene>
<dbReference type="GO" id="GO:0000976">
    <property type="term" value="F:transcription cis-regulatory region binding"/>
    <property type="evidence" value="ECO:0007669"/>
    <property type="project" value="TreeGrafter"/>
</dbReference>
<dbReference type="InterPro" id="IPR009057">
    <property type="entry name" value="Homeodomain-like_sf"/>
</dbReference>
<dbReference type="EMBL" id="FNCC01000004">
    <property type="protein sequence ID" value="SDF90962.1"/>
    <property type="molecule type" value="Genomic_DNA"/>
</dbReference>
<dbReference type="Gene3D" id="1.10.10.60">
    <property type="entry name" value="Homeodomain-like"/>
    <property type="match status" value="1"/>
</dbReference>
<dbReference type="PANTHER" id="PTHR30055:SF238">
    <property type="entry name" value="MYCOFACTOCIN BIOSYNTHESIS TRANSCRIPTIONAL REGULATOR MFTR-RELATED"/>
    <property type="match status" value="1"/>
</dbReference>
<dbReference type="Pfam" id="PF17754">
    <property type="entry name" value="TetR_C_14"/>
    <property type="match status" value="1"/>
</dbReference>
<dbReference type="RefSeq" id="WP_090048072.1">
    <property type="nucleotide sequence ID" value="NZ_FNCC01000004.1"/>
</dbReference>
<dbReference type="Pfam" id="PF00440">
    <property type="entry name" value="TetR_N"/>
    <property type="match status" value="1"/>
</dbReference>
<dbReference type="STRING" id="200378.SAMN05216553_104125"/>
<dbReference type="AlphaFoldDB" id="A0A1G7PXB1"/>
<dbReference type="GO" id="GO:0003700">
    <property type="term" value="F:DNA-binding transcription factor activity"/>
    <property type="evidence" value="ECO:0007669"/>
    <property type="project" value="TreeGrafter"/>
</dbReference>
<keyword evidence="7" id="KW-1185">Reference proteome</keyword>
<name>A0A1G7PXB1_9PSEU</name>
<dbReference type="SUPFAM" id="SSF46689">
    <property type="entry name" value="Homeodomain-like"/>
    <property type="match status" value="1"/>
</dbReference>
<dbReference type="InterPro" id="IPR050109">
    <property type="entry name" value="HTH-type_TetR-like_transc_reg"/>
</dbReference>
<keyword evidence="2 4" id="KW-0238">DNA-binding</keyword>
<evidence type="ECO:0000256" key="4">
    <source>
        <dbReference type="PROSITE-ProRule" id="PRU00335"/>
    </source>
</evidence>
<evidence type="ECO:0000256" key="3">
    <source>
        <dbReference type="ARBA" id="ARBA00023163"/>
    </source>
</evidence>
<dbReference type="InterPro" id="IPR001647">
    <property type="entry name" value="HTH_TetR"/>
</dbReference>
<dbReference type="InterPro" id="IPR041347">
    <property type="entry name" value="MftR_C"/>
</dbReference>
<organism evidence="6 7">
    <name type="scientific">Lentzea fradiae</name>
    <dbReference type="NCBI Taxonomy" id="200378"/>
    <lineage>
        <taxon>Bacteria</taxon>
        <taxon>Bacillati</taxon>
        <taxon>Actinomycetota</taxon>
        <taxon>Actinomycetes</taxon>
        <taxon>Pseudonocardiales</taxon>
        <taxon>Pseudonocardiaceae</taxon>
        <taxon>Lentzea</taxon>
    </lineage>
</organism>
<reference evidence="7" key="1">
    <citation type="submission" date="2016-10" db="EMBL/GenBank/DDBJ databases">
        <authorList>
            <person name="Varghese N."/>
            <person name="Submissions S."/>
        </authorList>
    </citation>
    <scope>NUCLEOTIDE SEQUENCE [LARGE SCALE GENOMIC DNA]</scope>
    <source>
        <strain evidence="7">CGMCC 4.3506</strain>
    </source>
</reference>
<feature type="DNA-binding region" description="H-T-H motif" evidence="4">
    <location>
        <begin position="39"/>
        <end position="58"/>
    </location>
</feature>
<accession>A0A1G7PXB1</accession>